<dbReference type="PANTHER" id="PTHR14440">
    <property type="entry name" value="DNA-DIRECTED RNA POLYMERASE I SUBUNIT RPA49"/>
    <property type="match status" value="1"/>
</dbReference>
<dbReference type="GO" id="GO:0005730">
    <property type="term" value="C:nucleolus"/>
    <property type="evidence" value="ECO:0007669"/>
    <property type="project" value="UniProtKB-SubCell"/>
</dbReference>
<reference evidence="6 7" key="1">
    <citation type="journal article" date="2017" name="Gigascience">
        <title>Draft genome of the honey bee ectoparasitic mite, Tropilaelaps mercedesae, is shaped by the parasitic life history.</title>
        <authorList>
            <person name="Dong X."/>
            <person name="Armstrong S.D."/>
            <person name="Xia D."/>
            <person name="Makepeace B.L."/>
            <person name="Darby A.C."/>
            <person name="Kadowaki T."/>
        </authorList>
    </citation>
    <scope>NUCLEOTIDE SEQUENCE [LARGE SCALE GENOMIC DNA]</scope>
    <source>
        <strain evidence="6">Wuxi-XJTLU</strain>
    </source>
</reference>
<keyword evidence="4" id="KW-0804">Transcription</keyword>
<evidence type="ECO:0000313" key="6">
    <source>
        <dbReference type="EMBL" id="OQR70432.1"/>
    </source>
</evidence>
<gene>
    <name evidence="6" type="ORF">BIW11_11643</name>
</gene>
<dbReference type="Proteomes" id="UP000192247">
    <property type="component" value="Unassembled WGS sequence"/>
</dbReference>
<protein>
    <submittedName>
        <fullName evidence="6">DNA-directed RNA polymerase I subunit RPA49-like</fullName>
    </submittedName>
</protein>
<comment type="caution">
    <text evidence="6">The sequence shown here is derived from an EMBL/GenBank/DDBJ whole genome shotgun (WGS) entry which is preliminary data.</text>
</comment>
<name>A0A1V9XAT2_9ACAR</name>
<dbReference type="EMBL" id="MNPL01017593">
    <property type="protein sequence ID" value="OQR70432.1"/>
    <property type="molecule type" value="Genomic_DNA"/>
</dbReference>
<dbReference type="STRING" id="418985.A0A1V9XAT2"/>
<dbReference type="GO" id="GO:0006351">
    <property type="term" value="P:DNA-templated transcription"/>
    <property type="evidence" value="ECO:0007669"/>
    <property type="project" value="InterPro"/>
</dbReference>
<dbReference type="Pfam" id="PF06870">
    <property type="entry name" value="RNA_pol_I_A49"/>
    <property type="match status" value="1"/>
</dbReference>
<sequence>MSQTESPRWRIRRVHENRCALLPQFDCGKLASREGLPVEIYTHKSKSKVFAKATNGNIHFSGCIPLSGSTTYLAVEDVETDHPTVSSKTKPRILTFGRTFSILGDVELIPAYKLPMRKCIEQTNTRAKDERSFGERYEDFTKNFGTKTLQNIIKSRERLQVSQTSAVASASETLNETIVEERAAPAPVPEDTVEFPQRNAEFTSAKGVYSVHEVFSRIDAECFDNYAANNWAFEVVNKDKLIEWAANDTYSKYVLQRLGQVSKNENLRKMQLRCLAAYDIFTYIYKMKVRELRSRDPMPRVEEPYKTQIMDVFSRVIMDGKGRGLRTISMKAKDKLVAHCLLLQLLLEDFRVDLSLLQNDVKAATTRLTNVAFMLGCHVLQGRSPSGITTRTVVLKLPLYQYKGEGGRRKSRSGK</sequence>
<evidence type="ECO:0000256" key="3">
    <source>
        <dbReference type="ARBA" id="ARBA00022478"/>
    </source>
</evidence>
<dbReference type="AlphaFoldDB" id="A0A1V9XAT2"/>
<evidence type="ECO:0000256" key="5">
    <source>
        <dbReference type="ARBA" id="ARBA00023242"/>
    </source>
</evidence>
<keyword evidence="5" id="KW-0539">Nucleus</keyword>
<evidence type="ECO:0000256" key="2">
    <source>
        <dbReference type="ARBA" id="ARBA00009430"/>
    </source>
</evidence>
<evidence type="ECO:0000256" key="4">
    <source>
        <dbReference type="ARBA" id="ARBA00023163"/>
    </source>
</evidence>
<dbReference type="OrthoDB" id="277398at2759"/>
<organism evidence="6 7">
    <name type="scientific">Tropilaelaps mercedesae</name>
    <dbReference type="NCBI Taxonomy" id="418985"/>
    <lineage>
        <taxon>Eukaryota</taxon>
        <taxon>Metazoa</taxon>
        <taxon>Ecdysozoa</taxon>
        <taxon>Arthropoda</taxon>
        <taxon>Chelicerata</taxon>
        <taxon>Arachnida</taxon>
        <taxon>Acari</taxon>
        <taxon>Parasitiformes</taxon>
        <taxon>Mesostigmata</taxon>
        <taxon>Gamasina</taxon>
        <taxon>Dermanyssoidea</taxon>
        <taxon>Laelapidae</taxon>
        <taxon>Tropilaelaps</taxon>
    </lineage>
</organism>
<dbReference type="InterPro" id="IPR009668">
    <property type="entry name" value="RNA_pol-assoc_fac_A49-like"/>
</dbReference>
<comment type="similarity">
    <text evidence="2">Belongs to the eukaryotic RPA49/POLR1E RNA polymerase subunit family.</text>
</comment>
<proteinExistence type="inferred from homology"/>
<evidence type="ECO:0000256" key="1">
    <source>
        <dbReference type="ARBA" id="ARBA00004604"/>
    </source>
</evidence>
<comment type="subcellular location">
    <subcellularLocation>
        <location evidence="1">Nucleus</location>
        <location evidence="1">Nucleolus</location>
    </subcellularLocation>
</comment>
<dbReference type="GO" id="GO:0003677">
    <property type="term" value="F:DNA binding"/>
    <property type="evidence" value="ECO:0007669"/>
    <property type="project" value="InterPro"/>
</dbReference>
<keyword evidence="7" id="KW-1185">Reference proteome</keyword>
<keyword evidence="3 6" id="KW-0240">DNA-directed RNA polymerase</keyword>
<dbReference type="GO" id="GO:0000428">
    <property type="term" value="C:DNA-directed RNA polymerase complex"/>
    <property type="evidence" value="ECO:0007669"/>
    <property type="project" value="UniProtKB-KW"/>
</dbReference>
<accession>A0A1V9XAT2</accession>
<dbReference type="InParanoid" id="A0A1V9XAT2"/>
<evidence type="ECO:0000313" key="7">
    <source>
        <dbReference type="Proteomes" id="UP000192247"/>
    </source>
</evidence>